<dbReference type="EMBL" id="SOFY01000013">
    <property type="protein sequence ID" value="TFC51701.1"/>
    <property type="molecule type" value="Genomic_DNA"/>
</dbReference>
<sequence length="410" mass="43585">MRASHGRAESAVKVIATAGLIVAGVGVAAGVGISALMAVMARRIVTPSTKSDEDVRVYAVDLAAGTIALQSTPDSVLRGDYSFWFSASSGHAHVGEILRQTSDRVTRRILRVDYGDLAAAVRGRLAGYSFLGPWDLGVEFEDVSVPTGAGEAPAWLVVPPEPDGRWVIQVHGRGVQRQETLRAVPVFRSLGYTSLLVSYRNDGEAPGSADGRYSLGDTEWLDIEAAIAFAAGRGATEIVLMGWSMGGAIVLQAATRSMLRHLVVGIVLDSPVIDWADVARFQGGTLGLPAVVASGALEVLGRRWGGLVTGQAGPIDFARLDFVTRAAELDLPVLLMHSDDDGYVPATGSRALAERRPDIVTFLPFAVARHTKLWNYDREGWNQAITNWLGEISPTGRTSHPDRPAGAAEG</sequence>
<comment type="caution">
    <text evidence="3">The sequence shown here is derived from an EMBL/GenBank/DDBJ whole genome shotgun (WGS) entry which is preliminary data.</text>
</comment>
<reference evidence="3 4" key="1">
    <citation type="submission" date="2019-03" db="EMBL/GenBank/DDBJ databases">
        <title>Genomics of glacier-inhabiting Cryobacterium strains.</title>
        <authorList>
            <person name="Liu Q."/>
            <person name="Xin Y.-H."/>
        </authorList>
    </citation>
    <scope>NUCLEOTIDE SEQUENCE [LARGE SCALE GENOMIC DNA]</scope>
    <source>
        <strain evidence="4">TMT1-22</strain>
    </source>
</reference>
<dbReference type="RefSeq" id="WP_134450997.1">
    <property type="nucleotide sequence ID" value="NZ_SOFY01000013.1"/>
</dbReference>
<dbReference type="GO" id="GO:0016787">
    <property type="term" value="F:hydrolase activity"/>
    <property type="evidence" value="ECO:0007669"/>
    <property type="project" value="UniProtKB-KW"/>
</dbReference>
<dbReference type="Proteomes" id="UP000297403">
    <property type="component" value="Unassembled WGS sequence"/>
</dbReference>
<protein>
    <submittedName>
        <fullName evidence="3">Alpha/beta fold hydrolase</fullName>
    </submittedName>
</protein>
<keyword evidence="3" id="KW-0378">Hydrolase</keyword>
<keyword evidence="1" id="KW-0812">Transmembrane</keyword>
<keyword evidence="1" id="KW-0472">Membrane</keyword>
<dbReference type="AlphaFoldDB" id="A0AAQ2HGK6"/>
<gene>
    <name evidence="3" type="ORF">E3O49_03450</name>
</gene>
<dbReference type="Gene3D" id="3.40.50.1820">
    <property type="entry name" value="alpha/beta hydrolase"/>
    <property type="match status" value="1"/>
</dbReference>
<dbReference type="InterPro" id="IPR029058">
    <property type="entry name" value="AB_hydrolase_fold"/>
</dbReference>
<name>A0AAQ2HGK6_9MICO</name>
<proteinExistence type="predicted"/>
<evidence type="ECO:0000313" key="4">
    <source>
        <dbReference type="Proteomes" id="UP000297403"/>
    </source>
</evidence>
<organism evidence="3 4">
    <name type="scientific">Cryobacterium shii</name>
    <dbReference type="NCBI Taxonomy" id="1259235"/>
    <lineage>
        <taxon>Bacteria</taxon>
        <taxon>Bacillati</taxon>
        <taxon>Actinomycetota</taxon>
        <taxon>Actinomycetes</taxon>
        <taxon>Micrococcales</taxon>
        <taxon>Microbacteriaceae</taxon>
        <taxon>Cryobacterium</taxon>
    </lineage>
</organism>
<dbReference type="InterPro" id="IPR000073">
    <property type="entry name" value="AB_hydrolase_1"/>
</dbReference>
<evidence type="ECO:0000256" key="1">
    <source>
        <dbReference type="SAM" id="Phobius"/>
    </source>
</evidence>
<keyword evidence="4" id="KW-1185">Reference proteome</keyword>
<keyword evidence="1" id="KW-1133">Transmembrane helix</keyword>
<dbReference type="Pfam" id="PF12697">
    <property type="entry name" value="Abhydrolase_6"/>
    <property type="match status" value="1"/>
</dbReference>
<dbReference type="SUPFAM" id="SSF53474">
    <property type="entry name" value="alpha/beta-Hydrolases"/>
    <property type="match status" value="1"/>
</dbReference>
<evidence type="ECO:0000259" key="2">
    <source>
        <dbReference type="Pfam" id="PF12697"/>
    </source>
</evidence>
<feature type="domain" description="AB hydrolase-1" evidence="2">
    <location>
        <begin position="185"/>
        <end position="360"/>
    </location>
</feature>
<accession>A0AAQ2HGK6</accession>
<evidence type="ECO:0000313" key="3">
    <source>
        <dbReference type="EMBL" id="TFC51701.1"/>
    </source>
</evidence>
<feature type="transmembrane region" description="Helical" evidence="1">
    <location>
        <begin position="12"/>
        <end position="41"/>
    </location>
</feature>
<dbReference type="PANTHER" id="PTHR12277">
    <property type="entry name" value="ALPHA/BETA HYDROLASE DOMAIN-CONTAINING PROTEIN"/>
    <property type="match status" value="1"/>
</dbReference>
<dbReference type="PANTHER" id="PTHR12277:SF79">
    <property type="entry name" value="XAA-PRO DIPEPTIDYL-PEPTIDASE-RELATED"/>
    <property type="match status" value="1"/>
</dbReference>